<keyword evidence="4 6" id="KW-0648">Protein biosynthesis</keyword>
<dbReference type="NCBIfam" id="TIGR00231">
    <property type="entry name" value="small_GTP"/>
    <property type="match status" value="1"/>
</dbReference>
<dbReference type="Pfam" id="PF00679">
    <property type="entry name" value="EFG_C"/>
    <property type="match status" value="1"/>
</dbReference>
<reference evidence="9" key="1">
    <citation type="journal article" date="2019" name="Int. J. Syst. Evol. Microbiol.">
        <title>The Global Catalogue of Microorganisms (GCM) 10K type strain sequencing project: providing services to taxonomists for standard genome sequencing and annotation.</title>
        <authorList>
            <consortium name="The Broad Institute Genomics Platform"/>
            <consortium name="The Broad Institute Genome Sequencing Center for Infectious Disease"/>
            <person name="Wu L."/>
            <person name="Ma J."/>
        </authorList>
    </citation>
    <scope>NUCLEOTIDE SEQUENCE [LARGE SCALE GENOMIC DNA]</scope>
    <source>
        <strain evidence="9">JCM 17759</strain>
    </source>
</reference>
<dbReference type="InterPro" id="IPR000795">
    <property type="entry name" value="T_Tr_GTP-bd_dom"/>
</dbReference>
<evidence type="ECO:0000256" key="1">
    <source>
        <dbReference type="ARBA" id="ARBA00005454"/>
    </source>
</evidence>
<dbReference type="SUPFAM" id="SSF52540">
    <property type="entry name" value="P-loop containing nucleoside triphosphate hydrolases"/>
    <property type="match status" value="1"/>
</dbReference>
<proteinExistence type="inferred from homology"/>
<evidence type="ECO:0000256" key="3">
    <source>
        <dbReference type="ARBA" id="ARBA00022801"/>
    </source>
</evidence>
<accession>A0ABP8NTT3</accession>
<keyword evidence="6" id="KW-1003">Cell membrane</keyword>
<dbReference type="PRINTS" id="PR00315">
    <property type="entry name" value="ELONGATNFCT"/>
</dbReference>
<dbReference type="InterPro" id="IPR000640">
    <property type="entry name" value="EFG_V-like"/>
</dbReference>
<dbReference type="InterPro" id="IPR009000">
    <property type="entry name" value="Transl_B-barrel_sf"/>
</dbReference>
<dbReference type="InterPro" id="IPR004161">
    <property type="entry name" value="EFTu-like_2"/>
</dbReference>
<dbReference type="InterPro" id="IPR006297">
    <property type="entry name" value="EF-4"/>
</dbReference>
<keyword evidence="3 6" id="KW-0378">Hydrolase</keyword>
<dbReference type="EC" id="3.6.5.n1" evidence="6"/>
<dbReference type="InterPro" id="IPR038363">
    <property type="entry name" value="LepA_C_sf"/>
</dbReference>
<keyword evidence="2 6" id="KW-0547">Nucleotide-binding</keyword>
<dbReference type="NCBIfam" id="TIGR01393">
    <property type="entry name" value="lepA"/>
    <property type="match status" value="1"/>
</dbReference>
<protein>
    <recommendedName>
        <fullName evidence="6">Elongation factor 4</fullName>
        <shortName evidence="6">EF-4</shortName>
        <ecNumber evidence="6">3.6.5.n1</ecNumber>
    </recommendedName>
    <alternativeName>
        <fullName evidence="6">Ribosomal back-translocase LepA</fullName>
    </alternativeName>
</protein>
<dbReference type="EMBL" id="BAABGA010000120">
    <property type="protein sequence ID" value="GAA4473155.1"/>
    <property type="molecule type" value="Genomic_DNA"/>
</dbReference>
<dbReference type="InterPro" id="IPR035654">
    <property type="entry name" value="LepA_IV"/>
</dbReference>
<evidence type="ECO:0000259" key="7">
    <source>
        <dbReference type="PROSITE" id="PS51722"/>
    </source>
</evidence>
<feature type="binding site" evidence="6">
    <location>
        <begin position="35"/>
        <end position="40"/>
    </location>
    <ligand>
        <name>GTP</name>
        <dbReference type="ChEBI" id="CHEBI:37565"/>
    </ligand>
</feature>
<dbReference type="GO" id="GO:0003746">
    <property type="term" value="F:translation elongation factor activity"/>
    <property type="evidence" value="ECO:0007669"/>
    <property type="project" value="UniProtKB-KW"/>
</dbReference>
<dbReference type="PANTHER" id="PTHR43512:SF4">
    <property type="entry name" value="TRANSLATION FACTOR GUF1 HOMOLOG, CHLOROPLASTIC"/>
    <property type="match status" value="1"/>
</dbReference>
<dbReference type="InterPro" id="IPR005225">
    <property type="entry name" value="Small_GTP-bd"/>
</dbReference>
<comment type="similarity">
    <text evidence="1 6">Belongs to the TRAFAC class translation factor GTPase superfamily. Classic translation factor GTPase family. LepA subfamily.</text>
</comment>
<evidence type="ECO:0000256" key="5">
    <source>
        <dbReference type="ARBA" id="ARBA00023134"/>
    </source>
</evidence>
<dbReference type="Gene3D" id="3.40.50.300">
    <property type="entry name" value="P-loop containing nucleotide triphosphate hydrolases"/>
    <property type="match status" value="1"/>
</dbReference>
<comment type="subcellular location">
    <subcellularLocation>
        <location evidence="6">Cell membrane</location>
        <topology evidence="6">Peripheral membrane protein</topology>
        <orientation evidence="6">Cytoplasmic side</orientation>
    </subcellularLocation>
</comment>
<dbReference type="SUPFAM" id="SSF50447">
    <property type="entry name" value="Translation proteins"/>
    <property type="match status" value="1"/>
</dbReference>
<dbReference type="CDD" id="cd01890">
    <property type="entry name" value="LepA"/>
    <property type="match status" value="1"/>
</dbReference>
<dbReference type="Gene3D" id="2.40.30.10">
    <property type="entry name" value="Translation factors"/>
    <property type="match status" value="1"/>
</dbReference>
<dbReference type="CDD" id="cd03699">
    <property type="entry name" value="EF4_II"/>
    <property type="match status" value="1"/>
</dbReference>
<organism evidence="8 9">
    <name type="scientific">Novipirellula rosea</name>
    <dbReference type="NCBI Taxonomy" id="1031540"/>
    <lineage>
        <taxon>Bacteria</taxon>
        <taxon>Pseudomonadati</taxon>
        <taxon>Planctomycetota</taxon>
        <taxon>Planctomycetia</taxon>
        <taxon>Pirellulales</taxon>
        <taxon>Pirellulaceae</taxon>
        <taxon>Novipirellula</taxon>
    </lineage>
</organism>
<gene>
    <name evidence="8" type="primary">lepA_2</name>
    <name evidence="6" type="synonym">lepA</name>
    <name evidence="8" type="ORF">GCM10023156_70740</name>
</gene>
<comment type="function">
    <text evidence="6">Required for accurate and efficient protein synthesis under certain stress conditions. May act as a fidelity factor of the translation reaction, by catalyzing a one-codon backward translocation of tRNAs on improperly translocated ribosomes. Back-translocation proceeds from a post-translocation (POST) complex to a pre-translocation (PRE) complex, thus giving elongation factor G a second chance to translocate the tRNAs correctly. Binds to ribosomes in a GTP-dependent manner.</text>
</comment>
<dbReference type="HAMAP" id="MF_00071">
    <property type="entry name" value="LepA"/>
    <property type="match status" value="1"/>
</dbReference>
<dbReference type="InterPro" id="IPR035647">
    <property type="entry name" value="EFG_III/V"/>
</dbReference>
<evidence type="ECO:0000313" key="8">
    <source>
        <dbReference type="EMBL" id="GAA4473155.1"/>
    </source>
</evidence>
<name>A0ABP8NTT3_9BACT</name>
<dbReference type="InterPro" id="IPR031157">
    <property type="entry name" value="G_TR_CS"/>
</dbReference>
<feature type="domain" description="Tr-type G" evidence="7">
    <location>
        <begin position="23"/>
        <end position="205"/>
    </location>
</feature>
<feature type="binding site" evidence="6">
    <location>
        <begin position="152"/>
        <end position="155"/>
    </location>
    <ligand>
        <name>GTP</name>
        <dbReference type="ChEBI" id="CHEBI:37565"/>
    </ligand>
</feature>
<dbReference type="PROSITE" id="PS00301">
    <property type="entry name" value="G_TR_1"/>
    <property type="match status" value="1"/>
</dbReference>
<keyword evidence="8" id="KW-0251">Elongation factor</keyword>
<sequence>MHYDYQLRPTPPPTIPSEAQSMKRIRNFCIIAHIDHGKSTLADRLIQACGGVTQREFHDQMLDSMDIERERGITIKSNTVTLNYTAKDGHDYQLNLIDTPGHVDFSHEVRRSLMACEGALMVVDASQGVEAQTVANLYLALEYDLELLPVINKIDLPAADVERVREEIDADLGLDPFAAIPVSAKTGVGIEDVLQGIVEHLPPPKGDPDAPLKALVFDAHFDKYRGVILQCRVMEGTLKPRDTIHFMHAGRDYKVDELGYNQFKLVPKEKLSAGEVGYIVAGVKSVQDIEIGDTITLLDRPAAEPIPGYQPAKQVVFSSVYPMSTDEYPDLTKALEKLSINDAALTFEKDSSAALGFGFRCGFLGLLHLDVIQERLQREFDLGLVISAPSVKYRLQLNDGSTLEVDNPSYWPDPTNIQSSTEPYIKASILIPEEYVGPVMELCREHRSESQTMNYLSAGRLEVVSEMPLGEVLFDFYGKLKMITRGYGSFDYEPIEYRPTDVVKVDILVNKEPIDALSYLVHRDKARTRALHYCEQLAEAIPRHQFKIPIQGAIGGTIIARATIQPYRKDVTAKLYGGDVSRKKKLLEKQKKGKAKMKQFGSVNIPQKAFVSVLRADKD</sequence>
<dbReference type="Pfam" id="PF06421">
    <property type="entry name" value="LepA_C"/>
    <property type="match status" value="1"/>
</dbReference>
<dbReference type="Gene3D" id="3.30.70.240">
    <property type="match status" value="1"/>
</dbReference>
<dbReference type="SUPFAM" id="SSF54980">
    <property type="entry name" value="EF-G C-terminal domain-like"/>
    <property type="match status" value="2"/>
</dbReference>
<comment type="catalytic activity">
    <reaction evidence="6">
        <text>GTP + H2O = GDP + phosphate + H(+)</text>
        <dbReference type="Rhea" id="RHEA:19669"/>
        <dbReference type="ChEBI" id="CHEBI:15377"/>
        <dbReference type="ChEBI" id="CHEBI:15378"/>
        <dbReference type="ChEBI" id="CHEBI:37565"/>
        <dbReference type="ChEBI" id="CHEBI:43474"/>
        <dbReference type="ChEBI" id="CHEBI:58189"/>
        <dbReference type="EC" id="3.6.5.n1"/>
    </reaction>
</comment>
<dbReference type="InterPro" id="IPR013842">
    <property type="entry name" value="LepA_CTD"/>
</dbReference>
<dbReference type="PROSITE" id="PS51722">
    <property type="entry name" value="G_TR_2"/>
    <property type="match status" value="1"/>
</dbReference>
<dbReference type="InterPro" id="IPR027417">
    <property type="entry name" value="P-loop_NTPase"/>
</dbReference>
<comment type="caution">
    <text evidence="8">The sequence shown here is derived from an EMBL/GenBank/DDBJ whole genome shotgun (WGS) entry which is preliminary data.</text>
</comment>
<dbReference type="Gene3D" id="3.30.70.2570">
    <property type="entry name" value="Elongation factor 4, C-terminal domain"/>
    <property type="match status" value="1"/>
</dbReference>
<evidence type="ECO:0000256" key="6">
    <source>
        <dbReference type="HAMAP-Rule" id="MF_00071"/>
    </source>
</evidence>
<dbReference type="Proteomes" id="UP001500840">
    <property type="component" value="Unassembled WGS sequence"/>
</dbReference>
<evidence type="ECO:0000256" key="2">
    <source>
        <dbReference type="ARBA" id="ARBA00022741"/>
    </source>
</evidence>
<evidence type="ECO:0000256" key="4">
    <source>
        <dbReference type="ARBA" id="ARBA00022917"/>
    </source>
</evidence>
<keyword evidence="5 6" id="KW-0342">GTP-binding</keyword>
<dbReference type="Pfam" id="PF00009">
    <property type="entry name" value="GTP_EFTU"/>
    <property type="match status" value="1"/>
</dbReference>
<dbReference type="CDD" id="cd03709">
    <property type="entry name" value="lepA_C"/>
    <property type="match status" value="1"/>
</dbReference>
<dbReference type="CDD" id="cd16260">
    <property type="entry name" value="EF4_III"/>
    <property type="match status" value="1"/>
</dbReference>
<evidence type="ECO:0000313" key="9">
    <source>
        <dbReference type="Proteomes" id="UP001500840"/>
    </source>
</evidence>
<dbReference type="Gene3D" id="3.30.70.870">
    <property type="entry name" value="Elongation Factor G (Translational Gtpase), domain 3"/>
    <property type="match status" value="1"/>
</dbReference>
<dbReference type="PANTHER" id="PTHR43512">
    <property type="entry name" value="TRANSLATION FACTOR GUF1-RELATED"/>
    <property type="match status" value="1"/>
</dbReference>
<keyword evidence="6" id="KW-0472">Membrane</keyword>
<dbReference type="Pfam" id="PF03144">
    <property type="entry name" value="GTP_EFTU_D2"/>
    <property type="match status" value="1"/>
</dbReference>
<keyword evidence="9" id="KW-1185">Reference proteome</keyword>